<evidence type="ECO:0000313" key="1">
    <source>
        <dbReference type="EMBL" id="KAL0943523.1"/>
    </source>
</evidence>
<comment type="caution">
    <text evidence="1">The sequence shown here is derived from an EMBL/GenBank/DDBJ whole genome shotgun (WGS) entry which is preliminary data.</text>
</comment>
<gene>
    <name evidence="1" type="ORF">CTRU02_201410</name>
</gene>
<dbReference type="Proteomes" id="UP000805649">
    <property type="component" value="Unassembled WGS sequence"/>
</dbReference>
<protein>
    <submittedName>
        <fullName evidence="1">LysM domain-containing protein</fullName>
    </submittedName>
</protein>
<keyword evidence="2" id="KW-1185">Reference proteome</keyword>
<sequence>MLSFSNCLVVGYVAIQSILFAGGVSARDTTPMMPHDPSTTSHCSWWWDNDGSITCFDILEFWAIDIATMTRWNPSITPECGNFQLGRSYCVEAVNEPAPGDSSPIPSGTSTVRSISTSSSGFTSTSSSPPSSTSQVMTARTTTSLFTSSTAPTTTTTGNGIQTPGPIQPGMVANCNKFYFVQPGENCEQIASKSGLSVAQFISWNPSVGSTCGSLWANVNVCIGVVGFQPSPTKPTNGIPTPQPTQPGMTDNCYKFYFVRPGETCNDVVAKHGISMGQFSNWNPTVGSTCGDLWANVNVCVAAFQSIPSYQAYGCFTEIPSRALSSAGLTGQAAMTVEFCSVYCMIEKGRSFFGVQFGGECWCGDALGVGSLKAADGECNMPCTGNKAQKCGGDGRLNLYGRPNNPPVAYKDYGCYTEGTNTRAFGVANIMSDSMSVGYCADYCLRQKGTVHFGVEFGRECWCGNNLGIGAVAAPSVECNMACAGNSREKCGAANRINVYSTLATTPPMNFRYQGCFTELSNERALSGANLIGDPSMTIEKCAKFCIDKNFKLFGVQFGNECFCGSQRASGSTAANPDDCNMNCPGNPGQKCGGRSRLNIYQWN</sequence>
<dbReference type="EMBL" id="VUJX02000001">
    <property type="protein sequence ID" value="KAL0943523.1"/>
    <property type="molecule type" value="Genomic_DNA"/>
</dbReference>
<reference evidence="1 2" key="1">
    <citation type="journal article" date="2020" name="Phytopathology">
        <title>Genome Sequence Resources of Colletotrichum truncatum, C. plurivorum, C. musicola, and C. sojae: Four Species Pathogenic to Soybean (Glycine max).</title>
        <authorList>
            <person name="Rogerio F."/>
            <person name="Boufleur T.R."/>
            <person name="Ciampi-Guillardi M."/>
            <person name="Sukno S.A."/>
            <person name="Thon M.R."/>
            <person name="Massola Junior N.S."/>
            <person name="Baroncelli R."/>
        </authorList>
    </citation>
    <scope>NUCLEOTIDE SEQUENCE [LARGE SCALE GENOMIC DNA]</scope>
    <source>
        <strain evidence="1 2">CMES1059</strain>
    </source>
</reference>
<name>A0ACC3ZH95_COLTU</name>
<accession>A0ACC3ZH95</accession>
<evidence type="ECO:0000313" key="2">
    <source>
        <dbReference type="Proteomes" id="UP000805649"/>
    </source>
</evidence>
<organism evidence="1 2">
    <name type="scientific">Colletotrichum truncatum</name>
    <name type="common">Anthracnose fungus</name>
    <name type="synonym">Colletotrichum capsici</name>
    <dbReference type="NCBI Taxonomy" id="5467"/>
    <lineage>
        <taxon>Eukaryota</taxon>
        <taxon>Fungi</taxon>
        <taxon>Dikarya</taxon>
        <taxon>Ascomycota</taxon>
        <taxon>Pezizomycotina</taxon>
        <taxon>Sordariomycetes</taxon>
        <taxon>Hypocreomycetidae</taxon>
        <taxon>Glomerellales</taxon>
        <taxon>Glomerellaceae</taxon>
        <taxon>Colletotrichum</taxon>
        <taxon>Colletotrichum truncatum species complex</taxon>
    </lineage>
</organism>
<proteinExistence type="predicted"/>